<dbReference type="GO" id="GO:0004725">
    <property type="term" value="F:protein tyrosine phosphatase activity"/>
    <property type="evidence" value="ECO:0007669"/>
    <property type="project" value="UniProtKB-EC"/>
</dbReference>
<organism evidence="8 9">
    <name type="scientific">Rotaria socialis</name>
    <dbReference type="NCBI Taxonomy" id="392032"/>
    <lineage>
        <taxon>Eukaryota</taxon>
        <taxon>Metazoa</taxon>
        <taxon>Spiralia</taxon>
        <taxon>Gnathifera</taxon>
        <taxon>Rotifera</taxon>
        <taxon>Eurotatoria</taxon>
        <taxon>Bdelloidea</taxon>
        <taxon>Philodinida</taxon>
        <taxon>Philodinidae</taxon>
        <taxon>Rotaria</taxon>
    </lineage>
</organism>
<dbReference type="PROSITE" id="PS50056">
    <property type="entry name" value="TYR_PHOSPHATASE_2"/>
    <property type="match status" value="1"/>
</dbReference>
<dbReference type="InterPro" id="IPR000387">
    <property type="entry name" value="Tyr_Pase_dom"/>
</dbReference>
<evidence type="ECO:0000259" key="6">
    <source>
        <dbReference type="PROSITE" id="PS50054"/>
    </source>
</evidence>
<dbReference type="InterPro" id="IPR016130">
    <property type="entry name" value="Tyr_Pase_AS"/>
</dbReference>
<dbReference type="Gene3D" id="3.60.21.10">
    <property type="match status" value="1"/>
</dbReference>
<evidence type="ECO:0000313" key="8">
    <source>
        <dbReference type="EMBL" id="CAF4366756.1"/>
    </source>
</evidence>
<dbReference type="GO" id="GO:0043409">
    <property type="term" value="P:negative regulation of MAPK cascade"/>
    <property type="evidence" value="ECO:0007669"/>
    <property type="project" value="TreeGrafter"/>
</dbReference>
<dbReference type="InterPro" id="IPR000340">
    <property type="entry name" value="Dual-sp_phosphatase_cat-dom"/>
</dbReference>
<dbReference type="InterPro" id="IPR029052">
    <property type="entry name" value="Metallo-depent_PP-like"/>
</dbReference>
<dbReference type="Gene3D" id="3.90.190.10">
    <property type="entry name" value="Protein tyrosine phosphatase superfamily"/>
    <property type="match status" value="1"/>
</dbReference>
<reference evidence="8" key="1">
    <citation type="submission" date="2021-02" db="EMBL/GenBank/DDBJ databases">
        <authorList>
            <person name="Nowell W R."/>
        </authorList>
    </citation>
    <scope>NUCLEOTIDE SEQUENCE</scope>
</reference>
<dbReference type="EC" id="3.1.3.48" evidence="2"/>
<sequence length="297" mass="34357">MSLLLRPLIDELLNLERGEHFDFHDQDNNGITACAFLIGACYDKPAQALLQFLPEPTAAFGCGRCEAKGFMDELIQVEGITIYGCAWQFNGDYETKWSLIPSDIDILMTHIPPQLRQRDSQARKVSYLIPSMIIDGFIYHGTIFHARNINLLEKLHIRNILNVCNVRLSRKIVDKYHVFWINLQDDFDVDIRVHFDQTNEFLQACRNKNEKVLIHCRAGVSRSSSIVLAYLLRYYHDILYNAYHYLIERRSIAMSKDGFFLQIILYEKDLHVNRTATDMEQSSSESINTDMAPSTVD</sequence>
<evidence type="ECO:0000259" key="7">
    <source>
        <dbReference type="PROSITE" id="PS50056"/>
    </source>
</evidence>
<feature type="domain" description="Tyrosine specific protein phosphatases" evidence="7">
    <location>
        <begin position="192"/>
        <end position="260"/>
    </location>
</feature>
<dbReference type="AlphaFoldDB" id="A0A820M479"/>
<dbReference type="PROSITE" id="PS50054">
    <property type="entry name" value="TYR_PHOSPHATASE_DUAL"/>
    <property type="match status" value="1"/>
</dbReference>
<dbReference type="SUPFAM" id="SSF52799">
    <property type="entry name" value="(Phosphotyrosine protein) phosphatases II"/>
    <property type="match status" value="1"/>
</dbReference>
<name>A0A820M479_9BILA</name>
<dbReference type="CDD" id="cd14498">
    <property type="entry name" value="DSP"/>
    <property type="match status" value="1"/>
</dbReference>
<comment type="caution">
    <text evidence="8">The sequence shown here is derived from an EMBL/GenBank/DDBJ whole genome shotgun (WGS) entry which is preliminary data.</text>
</comment>
<evidence type="ECO:0000313" key="9">
    <source>
        <dbReference type="Proteomes" id="UP000663873"/>
    </source>
</evidence>
<accession>A0A820M479</accession>
<dbReference type="Proteomes" id="UP000663873">
    <property type="component" value="Unassembled WGS sequence"/>
</dbReference>
<keyword evidence="4" id="KW-0904">Protein phosphatase</keyword>
<dbReference type="PROSITE" id="PS00383">
    <property type="entry name" value="TYR_PHOSPHATASE_1"/>
    <property type="match status" value="1"/>
</dbReference>
<evidence type="ECO:0000256" key="2">
    <source>
        <dbReference type="ARBA" id="ARBA00013064"/>
    </source>
</evidence>
<feature type="domain" description="Tyrosine-protein phosphatase" evidence="6">
    <location>
        <begin position="129"/>
        <end position="272"/>
    </location>
</feature>
<evidence type="ECO:0000256" key="4">
    <source>
        <dbReference type="ARBA" id="ARBA00022912"/>
    </source>
</evidence>
<protein>
    <recommendedName>
        <fullName evidence="2">protein-tyrosine-phosphatase</fullName>
        <ecNumber evidence="2">3.1.3.48</ecNumber>
    </recommendedName>
</protein>
<dbReference type="Pfam" id="PF00782">
    <property type="entry name" value="DSPc"/>
    <property type="match status" value="1"/>
</dbReference>
<dbReference type="PANTHER" id="PTHR10159">
    <property type="entry name" value="DUAL SPECIFICITY PROTEIN PHOSPHATASE"/>
    <property type="match status" value="1"/>
</dbReference>
<dbReference type="PANTHER" id="PTHR10159:SF519">
    <property type="entry name" value="DUAL SPECIFICITY PROTEIN PHOSPHATASE MPK3"/>
    <property type="match status" value="1"/>
</dbReference>
<dbReference type="SMART" id="SM00195">
    <property type="entry name" value="DSPc"/>
    <property type="match status" value="1"/>
</dbReference>
<gene>
    <name evidence="8" type="ORF">UJA718_LOCUS16819</name>
</gene>
<dbReference type="InterPro" id="IPR020422">
    <property type="entry name" value="TYR_PHOSPHATASE_DUAL_dom"/>
</dbReference>
<keyword evidence="3" id="KW-0378">Hydrolase</keyword>
<feature type="region of interest" description="Disordered" evidence="5">
    <location>
        <begin position="277"/>
        <end position="297"/>
    </location>
</feature>
<dbReference type="GO" id="GO:0005737">
    <property type="term" value="C:cytoplasm"/>
    <property type="evidence" value="ECO:0007669"/>
    <property type="project" value="TreeGrafter"/>
</dbReference>
<dbReference type="EMBL" id="CAJOBP010002652">
    <property type="protein sequence ID" value="CAF4366756.1"/>
    <property type="molecule type" value="Genomic_DNA"/>
</dbReference>
<evidence type="ECO:0000256" key="5">
    <source>
        <dbReference type="SAM" id="MobiDB-lite"/>
    </source>
</evidence>
<comment type="similarity">
    <text evidence="1">Belongs to the protein-tyrosine phosphatase family. Non-receptor class dual specificity subfamily.</text>
</comment>
<proteinExistence type="inferred from homology"/>
<keyword evidence="9" id="KW-1185">Reference proteome</keyword>
<dbReference type="InterPro" id="IPR029021">
    <property type="entry name" value="Prot-tyrosine_phosphatase-like"/>
</dbReference>
<evidence type="ECO:0000256" key="3">
    <source>
        <dbReference type="ARBA" id="ARBA00022801"/>
    </source>
</evidence>
<evidence type="ECO:0000256" key="1">
    <source>
        <dbReference type="ARBA" id="ARBA00008601"/>
    </source>
</evidence>